<evidence type="ECO:0000313" key="2">
    <source>
        <dbReference type="Proteomes" id="UP000320806"/>
    </source>
</evidence>
<gene>
    <name evidence="1" type="ORF">FB459_0893</name>
</gene>
<organism evidence="1 2">
    <name type="scientific">Yimella lutea</name>
    <dbReference type="NCBI Taxonomy" id="587872"/>
    <lineage>
        <taxon>Bacteria</taxon>
        <taxon>Bacillati</taxon>
        <taxon>Actinomycetota</taxon>
        <taxon>Actinomycetes</taxon>
        <taxon>Micrococcales</taxon>
        <taxon>Dermacoccaceae</taxon>
        <taxon>Yimella</taxon>
    </lineage>
</organism>
<keyword evidence="2" id="KW-1185">Reference proteome</keyword>
<evidence type="ECO:0000313" key="1">
    <source>
        <dbReference type="EMBL" id="TQJ13474.1"/>
    </source>
</evidence>
<dbReference type="EMBL" id="VFMO01000001">
    <property type="protein sequence ID" value="TQJ13474.1"/>
    <property type="molecule type" value="Genomic_DNA"/>
</dbReference>
<accession>A0A542EDT2</accession>
<sequence>MGECCVGTAAALARSDPRPAAELLGLGHWLLDHEETALPPTLAAHDARVTGLVEAP</sequence>
<proteinExistence type="predicted"/>
<dbReference type="Proteomes" id="UP000320806">
    <property type="component" value="Unassembled WGS sequence"/>
</dbReference>
<reference evidence="1 2" key="1">
    <citation type="submission" date="2019-06" db="EMBL/GenBank/DDBJ databases">
        <title>Sequencing the genomes of 1000 actinobacteria strains.</title>
        <authorList>
            <person name="Klenk H.-P."/>
        </authorList>
    </citation>
    <scope>NUCLEOTIDE SEQUENCE [LARGE SCALE GENOMIC DNA]</scope>
    <source>
        <strain evidence="1 2">DSM 19828</strain>
    </source>
</reference>
<name>A0A542EDT2_9MICO</name>
<protein>
    <submittedName>
        <fullName evidence="1">Uncharacterized protein</fullName>
    </submittedName>
</protein>
<comment type="caution">
    <text evidence="1">The sequence shown here is derived from an EMBL/GenBank/DDBJ whole genome shotgun (WGS) entry which is preliminary data.</text>
</comment>
<dbReference type="AlphaFoldDB" id="A0A542EDT2"/>